<sequence>MQSWDEGTANPCECTFHRGINNEYYSVVLKHGVAIVAASAIDTTYYDGRWPKLLYEAHFRKAKARKASTSRVAAGTRPASVARCAVHTWDSATWLRVITALEDTTVREILLPTSQTSAHAQQAILKEVEAKKVSDQVRENSFAHAFNEVARIYKRAIEAIKAIIESIQEQISLELTFDSKRNALLAQCDVAEQCIHGPGSDLGSSVRESSQYRNDFGTALTHVLEPMSDEEIGLIRDDARLVDRVVEVKDFADSYCMEMGVDSVLRELEADDEAEHDEDEGAEAEDDESVDYCKYIIPS</sequence>
<name>A0AAE1C0J8_9PEZI</name>
<reference evidence="2" key="1">
    <citation type="submission" date="2023-07" db="EMBL/GenBank/DDBJ databases">
        <title>Black Yeasts Isolated from many extreme environments.</title>
        <authorList>
            <person name="Coleine C."/>
            <person name="Stajich J.E."/>
            <person name="Selbmann L."/>
        </authorList>
    </citation>
    <scope>NUCLEOTIDE SEQUENCE</scope>
    <source>
        <strain evidence="2">CCFEE 5485</strain>
    </source>
</reference>
<dbReference type="AlphaFoldDB" id="A0AAE1C0J8"/>
<gene>
    <name evidence="2" type="ORF">LTR78_005924</name>
</gene>
<accession>A0AAE1C0J8</accession>
<dbReference type="EMBL" id="JAUTXT010000021">
    <property type="protein sequence ID" value="KAK3674077.1"/>
    <property type="molecule type" value="Genomic_DNA"/>
</dbReference>
<keyword evidence="3" id="KW-1185">Reference proteome</keyword>
<evidence type="ECO:0000313" key="2">
    <source>
        <dbReference type="EMBL" id="KAK3674077.1"/>
    </source>
</evidence>
<protein>
    <submittedName>
        <fullName evidence="2">Uncharacterized protein</fullName>
    </submittedName>
</protein>
<dbReference type="Proteomes" id="UP001274830">
    <property type="component" value="Unassembled WGS sequence"/>
</dbReference>
<evidence type="ECO:0000256" key="1">
    <source>
        <dbReference type="SAM" id="MobiDB-lite"/>
    </source>
</evidence>
<evidence type="ECO:0000313" key="3">
    <source>
        <dbReference type="Proteomes" id="UP001274830"/>
    </source>
</evidence>
<feature type="region of interest" description="Disordered" evidence="1">
    <location>
        <begin position="270"/>
        <end position="290"/>
    </location>
</feature>
<organism evidence="2 3">
    <name type="scientific">Recurvomyces mirabilis</name>
    <dbReference type="NCBI Taxonomy" id="574656"/>
    <lineage>
        <taxon>Eukaryota</taxon>
        <taxon>Fungi</taxon>
        <taxon>Dikarya</taxon>
        <taxon>Ascomycota</taxon>
        <taxon>Pezizomycotina</taxon>
        <taxon>Dothideomycetes</taxon>
        <taxon>Dothideomycetidae</taxon>
        <taxon>Mycosphaerellales</taxon>
        <taxon>Teratosphaeriaceae</taxon>
        <taxon>Recurvomyces</taxon>
    </lineage>
</organism>
<proteinExistence type="predicted"/>
<comment type="caution">
    <text evidence="2">The sequence shown here is derived from an EMBL/GenBank/DDBJ whole genome shotgun (WGS) entry which is preliminary data.</text>
</comment>